<name>A0ABW8EXE7_9BURK</name>
<organism evidence="3 4">
    <name type="scientific">Herbaspirillum chlorophenolicum</name>
    <dbReference type="NCBI Taxonomy" id="211589"/>
    <lineage>
        <taxon>Bacteria</taxon>
        <taxon>Pseudomonadati</taxon>
        <taxon>Pseudomonadota</taxon>
        <taxon>Betaproteobacteria</taxon>
        <taxon>Burkholderiales</taxon>
        <taxon>Oxalobacteraceae</taxon>
        <taxon>Herbaspirillum</taxon>
    </lineage>
</organism>
<dbReference type="Pfam" id="PF02615">
    <property type="entry name" value="Ldh_2"/>
    <property type="match status" value="1"/>
</dbReference>
<proteinExistence type="inferred from homology"/>
<dbReference type="Gene3D" id="1.10.1530.10">
    <property type="match status" value="1"/>
</dbReference>
<protein>
    <submittedName>
        <fullName evidence="3">Ldh family oxidoreductase</fullName>
    </submittedName>
</protein>
<reference evidence="3 4" key="1">
    <citation type="submission" date="2024-10" db="EMBL/GenBank/DDBJ databases">
        <title>The Natural Products Discovery Center: Release of the First 8490 Sequenced Strains for Exploring Actinobacteria Biosynthetic Diversity.</title>
        <authorList>
            <person name="Kalkreuter E."/>
            <person name="Kautsar S.A."/>
            <person name="Yang D."/>
            <person name="Bader C.D."/>
            <person name="Teijaro C.N."/>
            <person name="Fluegel L."/>
            <person name="Davis C.M."/>
            <person name="Simpson J.R."/>
            <person name="Lauterbach L."/>
            <person name="Steele A.D."/>
            <person name="Gui C."/>
            <person name="Meng S."/>
            <person name="Li G."/>
            <person name="Viehrig K."/>
            <person name="Ye F."/>
            <person name="Su P."/>
            <person name="Kiefer A.F."/>
            <person name="Nichols A."/>
            <person name="Cepeda A.J."/>
            <person name="Yan W."/>
            <person name="Fan B."/>
            <person name="Jiang Y."/>
            <person name="Adhikari A."/>
            <person name="Zheng C.-J."/>
            <person name="Schuster L."/>
            <person name="Cowan T.M."/>
            <person name="Smanski M.J."/>
            <person name="Chevrette M.G."/>
            <person name="De Carvalho L.P.S."/>
            <person name="Shen B."/>
        </authorList>
    </citation>
    <scope>NUCLEOTIDE SEQUENCE [LARGE SCALE GENOMIC DNA]</scope>
    <source>
        <strain evidence="3 4">NPDC087045</strain>
    </source>
</reference>
<dbReference type="InterPro" id="IPR043143">
    <property type="entry name" value="Mal/L-sulf/L-lact_DH-like_NADP"/>
</dbReference>
<dbReference type="Proteomes" id="UP001617427">
    <property type="component" value="Unassembled WGS sequence"/>
</dbReference>
<comment type="similarity">
    <text evidence="1">Belongs to the LDH2/MDH2 oxidoreductase family.</text>
</comment>
<evidence type="ECO:0000313" key="4">
    <source>
        <dbReference type="Proteomes" id="UP001617427"/>
    </source>
</evidence>
<dbReference type="Gene3D" id="3.30.1370.60">
    <property type="entry name" value="Hypothetical oxidoreductase yiak, domain 2"/>
    <property type="match status" value="1"/>
</dbReference>
<keyword evidence="2" id="KW-0560">Oxidoreductase</keyword>
<dbReference type="SUPFAM" id="SSF89733">
    <property type="entry name" value="L-sulfolactate dehydrogenase-like"/>
    <property type="match status" value="1"/>
</dbReference>
<accession>A0ABW8EXE7</accession>
<dbReference type="InterPro" id="IPR036111">
    <property type="entry name" value="Mal/L-sulfo/L-lacto_DH-like_sf"/>
</dbReference>
<keyword evidence="4" id="KW-1185">Reference proteome</keyword>
<evidence type="ECO:0000256" key="1">
    <source>
        <dbReference type="ARBA" id="ARBA00006056"/>
    </source>
</evidence>
<dbReference type="PANTHER" id="PTHR11091">
    <property type="entry name" value="OXIDOREDUCTASE-RELATED"/>
    <property type="match status" value="1"/>
</dbReference>
<sequence length="339" mass="36084">MAEATVNLSLAQVHQLSVDTLVHHGMALEHAESISRVITAGQRDECNSHGLYRLISCVDAIRKGKVVLDAVPEVEDVSLAITRVDAKFGFSQLAFDRGVESLIDKAHVIGIAALAVNNCYHFSALWPEVERIASAGLAGLAMTPSHSWVVPAGGTKPVYGTNPIAFAWPRPGMHPYVFDFATSATARGEIELHRRAGKKIPLGWALDANGLPTEDPEEALKGAMLAFGGHKGSALSAMIELMAGALIGDMLSSDSQEFDDGAKVTPCHGELLLAFSPKMFGGAGAASGMERAEAMFNSITSQGARLPSQRRFEARNRSIDNGVLIPEALYKDVLALTGR</sequence>
<comment type="caution">
    <text evidence="3">The sequence shown here is derived from an EMBL/GenBank/DDBJ whole genome shotgun (WGS) entry which is preliminary data.</text>
</comment>
<evidence type="ECO:0000256" key="2">
    <source>
        <dbReference type="ARBA" id="ARBA00023002"/>
    </source>
</evidence>
<dbReference type="InterPro" id="IPR043144">
    <property type="entry name" value="Mal/L-sulf/L-lact_DH-like_ah"/>
</dbReference>
<evidence type="ECO:0000313" key="3">
    <source>
        <dbReference type="EMBL" id="MFJ3046123.1"/>
    </source>
</evidence>
<dbReference type="InterPro" id="IPR003767">
    <property type="entry name" value="Malate/L-lactate_DH-like"/>
</dbReference>
<dbReference type="PANTHER" id="PTHR11091:SF0">
    <property type="entry name" value="MALATE DEHYDROGENASE"/>
    <property type="match status" value="1"/>
</dbReference>
<dbReference type="EMBL" id="JBIUZV010000004">
    <property type="protein sequence ID" value="MFJ3046123.1"/>
    <property type="molecule type" value="Genomic_DNA"/>
</dbReference>
<dbReference type="RefSeq" id="WP_402700075.1">
    <property type="nucleotide sequence ID" value="NZ_JBIUZV010000004.1"/>
</dbReference>
<gene>
    <name evidence="3" type="ORF">ACIPEN_09845</name>
</gene>